<dbReference type="RefSeq" id="WP_320498694.1">
    <property type="nucleotide sequence ID" value="NZ_JAXCLX010000001.1"/>
</dbReference>
<feature type="transmembrane region" description="Helical" evidence="9">
    <location>
        <begin position="482"/>
        <end position="505"/>
    </location>
</feature>
<dbReference type="InterPro" id="IPR022646">
    <property type="entry name" value="SecD/SecF_CS"/>
</dbReference>
<evidence type="ECO:0000313" key="14">
    <source>
        <dbReference type="Proteomes" id="UP001271769"/>
    </source>
</evidence>
<dbReference type="Pfam" id="PF02355">
    <property type="entry name" value="SecD_SecF_C"/>
    <property type="match status" value="1"/>
</dbReference>
<evidence type="ECO:0000256" key="5">
    <source>
        <dbReference type="ARBA" id="ARBA00022927"/>
    </source>
</evidence>
<dbReference type="EMBL" id="JAXCLX010000001">
    <property type="protein sequence ID" value="MDY0870457.1"/>
    <property type="molecule type" value="Genomic_DNA"/>
</dbReference>
<evidence type="ECO:0000256" key="4">
    <source>
        <dbReference type="ARBA" id="ARBA00022692"/>
    </source>
</evidence>
<comment type="similarity">
    <text evidence="9">Belongs to the SecD/SecF family. SecD subfamily.</text>
</comment>
<keyword evidence="4 9" id="KW-0812">Transmembrane</keyword>
<keyword evidence="14" id="KW-1185">Reference proteome</keyword>
<keyword evidence="3 9" id="KW-1003">Cell membrane</keyword>
<dbReference type="PRINTS" id="PR00702">
    <property type="entry name" value="ACRIFLAVINRP"/>
</dbReference>
<name>A0ABU5DTY5_9PROT</name>
<evidence type="ECO:0000256" key="2">
    <source>
        <dbReference type="ARBA" id="ARBA00022448"/>
    </source>
</evidence>
<dbReference type="NCBIfam" id="TIGR01129">
    <property type="entry name" value="secD"/>
    <property type="match status" value="1"/>
</dbReference>
<dbReference type="InterPro" id="IPR022813">
    <property type="entry name" value="SecD/SecF_arch_bac"/>
</dbReference>
<dbReference type="InterPro" id="IPR055344">
    <property type="entry name" value="SecD_SecF_C_bact"/>
</dbReference>
<dbReference type="HAMAP" id="MF_01463_B">
    <property type="entry name" value="SecD_B"/>
    <property type="match status" value="1"/>
</dbReference>
<evidence type="ECO:0000259" key="11">
    <source>
        <dbReference type="Pfam" id="PF21760"/>
    </source>
</evidence>
<dbReference type="Gene3D" id="1.20.1640.10">
    <property type="entry name" value="Multidrug efflux transporter AcrB transmembrane domain"/>
    <property type="match status" value="1"/>
</dbReference>
<dbReference type="Pfam" id="PF21760">
    <property type="entry name" value="SecD_1st"/>
    <property type="match status" value="1"/>
</dbReference>
<dbReference type="NCBIfam" id="TIGR00916">
    <property type="entry name" value="2A0604s01"/>
    <property type="match status" value="1"/>
</dbReference>
<evidence type="ECO:0000256" key="1">
    <source>
        <dbReference type="ARBA" id="ARBA00004651"/>
    </source>
</evidence>
<protein>
    <recommendedName>
        <fullName evidence="9">Protein translocase subunit SecD</fullName>
    </recommendedName>
</protein>
<feature type="domain" description="SecDF P1 head subdomain" evidence="12">
    <location>
        <begin position="232"/>
        <end position="336"/>
    </location>
</feature>
<comment type="caution">
    <text evidence="9">Lacks conserved residue(s) required for the propagation of feature annotation.</text>
</comment>
<comment type="caution">
    <text evidence="13">The sequence shown here is derived from an EMBL/GenBank/DDBJ whole genome shotgun (WGS) entry which is preliminary data.</text>
</comment>
<feature type="domain" description="Protein translocase subunit SecDF P1" evidence="11">
    <location>
        <begin position="150"/>
        <end position="209"/>
    </location>
</feature>
<evidence type="ECO:0000256" key="8">
    <source>
        <dbReference type="ARBA" id="ARBA00023136"/>
    </source>
</evidence>
<dbReference type="SUPFAM" id="SSF82866">
    <property type="entry name" value="Multidrug efflux transporter AcrB transmembrane domain"/>
    <property type="match status" value="1"/>
</dbReference>
<dbReference type="Pfam" id="PF22599">
    <property type="entry name" value="SecDF_P1_head"/>
    <property type="match status" value="1"/>
</dbReference>
<dbReference type="InterPro" id="IPR048634">
    <property type="entry name" value="SecD_SecF_C"/>
</dbReference>
<sequence>MLQFSKFKITLILAVLLVGLYTALPNVFGAAHIDKLPAWLPARTVSLGLDLQGGSHLLYEVDTAALVRGKLDATEDGIRAALREKKLGYTDLSVKADRVTLKLRDLGAIEIAREALAKATIGMQLDIAADGSVAAYFNDTSLAEIKKRAVEQSIEIISKRIDQTGTKEPTIIRQGEDRIVVQVPGLGDPQRLKGLIGKTAKMEFKLVDEVAESTGNGPPTSIQLPVVEKDGTPGQKLWIKRPVMVSGETLTDAQQSFEGGMPVVSFKFDSVGARKFGDATKANIGKRFAIILDNQIISAPKINDAILGGAGIISGNFTVETARDLSILLRAGALPAPLTVLEERTVGADLGADSIEAGKRACLIAIVFIAVAMVVLYGLFGIFANLAMVLNGVLMLGFLSAIGATLTFPGIAGMVLTLGMAVDANVLILERVREEMRNGRSPVNAMEAGYREAQATIFDANVTHAISTMFLFAFGSGPIKGFAITLLIGIVSSVFTAVVVTRLMTSIWLRRARPKALPL</sequence>
<comment type="subcellular location">
    <subcellularLocation>
        <location evidence="1 9">Cell membrane</location>
        <topology evidence="1 9">Multi-pass membrane protein</topology>
    </subcellularLocation>
</comment>
<dbReference type="InterPro" id="IPR005791">
    <property type="entry name" value="SecD"/>
</dbReference>
<proteinExistence type="inferred from homology"/>
<organism evidence="13 14">
    <name type="scientific">Dongia rigui</name>
    <dbReference type="NCBI Taxonomy" id="940149"/>
    <lineage>
        <taxon>Bacteria</taxon>
        <taxon>Pseudomonadati</taxon>
        <taxon>Pseudomonadota</taxon>
        <taxon>Alphaproteobacteria</taxon>
        <taxon>Rhodospirillales</taxon>
        <taxon>Dongiaceae</taxon>
        <taxon>Dongia</taxon>
    </lineage>
</organism>
<evidence type="ECO:0000256" key="6">
    <source>
        <dbReference type="ARBA" id="ARBA00022989"/>
    </source>
</evidence>
<evidence type="ECO:0000256" key="9">
    <source>
        <dbReference type="HAMAP-Rule" id="MF_01463"/>
    </source>
</evidence>
<gene>
    <name evidence="9 13" type="primary">secD</name>
    <name evidence="13" type="ORF">SMD31_00915</name>
</gene>
<evidence type="ECO:0000256" key="7">
    <source>
        <dbReference type="ARBA" id="ARBA00023010"/>
    </source>
</evidence>
<dbReference type="Pfam" id="PF07549">
    <property type="entry name" value="Sec_GG"/>
    <property type="match status" value="1"/>
</dbReference>
<dbReference type="InterPro" id="IPR054384">
    <property type="entry name" value="SecDF_P1_head"/>
</dbReference>
<evidence type="ECO:0000256" key="3">
    <source>
        <dbReference type="ARBA" id="ARBA00022475"/>
    </source>
</evidence>
<dbReference type="Proteomes" id="UP001271769">
    <property type="component" value="Unassembled WGS sequence"/>
</dbReference>
<evidence type="ECO:0000259" key="10">
    <source>
        <dbReference type="Pfam" id="PF02355"/>
    </source>
</evidence>
<evidence type="ECO:0000259" key="12">
    <source>
        <dbReference type="Pfam" id="PF22599"/>
    </source>
</evidence>
<keyword evidence="2 9" id="KW-0813">Transport</keyword>
<feature type="domain" description="Protein export membrane protein SecD/SecF C-terminal" evidence="10">
    <location>
        <begin position="340"/>
        <end position="501"/>
    </location>
</feature>
<dbReference type="Gene3D" id="3.30.1360.200">
    <property type="match status" value="1"/>
</dbReference>
<comment type="subunit">
    <text evidence="9">Forms a complex with SecF. Part of the essential Sec protein translocation apparatus which comprises SecA, SecYEG and auxiliary proteins SecDF-YajC and YidC.</text>
</comment>
<dbReference type="PANTHER" id="PTHR30081">
    <property type="entry name" value="PROTEIN-EXPORT MEMBRANE PROTEIN SEC"/>
    <property type="match status" value="1"/>
</dbReference>
<dbReference type="Gene3D" id="3.30.70.3400">
    <property type="match status" value="2"/>
</dbReference>
<dbReference type="InterPro" id="IPR001036">
    <property type="entry name" value="Acrflvin-R"/>
</dbReference>
<keyword evidence="7 9" id="KW-0811">Translocation</keyword>
<dbReference type="InterPro" id="IPR048631">
    <property type="entry name" value="SecD_1st"/>
</dbReference>
<keyword evidence="8 9" id="KW-0472">Membrane</keyword>
<reference evidence="13 14" key="1">
    <citation type="journal article" date="2013" name="Antonie Van Leeuwenhoek">
        <title>Dongia rigui sp. nov., isolated from freshwater of a large wetland in Korea.</title>
        <authorList>
            <person name="Baik K.S."/>
            <person name="Hwang Y.M."/>
            <person name="Choi J.S."/>
            <person name="Kwon J."/>
            <person name="Seong C.N."/>
        </authorList>
    </citation>
    <scope>NUCLEOTIDE SEQUENCE [LARGE SCALE GENOMIC DNA]</scope>
    <source>
        <strain evidence="13 14">04SU4-P</strain>
    </source>
</reference>
<feature type="transmembrane region" description="Helical" evidence="9">
    <location>
        <begin position="393"/>
        <end position="422"/>
    </location>
</feature>
<keyword evidence="5 9" id="KW-0653">Protein transport</keyword>
<accession>A0ABU5DTY5</accession>
<evidence type="ECO:0000313" key="13">
    <source>
        <dbReference type="EMBL" id="MDY0870457.1"/>
    </source>
</evidence>
<feature type="transmembrane region" description="Helical" evidence="9">
    <location>
        <begin position="363"/>
        <end position="386"/>
    </location>
</feature>
<comment type="function">
    <text evidence="9">Part of the Sec protein translocase complex. Interacts with the SecYEG preprotein conducting channel. SecDF uses the proton motive force (PMF) to complete protein translocation after the ATP-dependent function of SecA.</text>
</comment>
<dbReference type="PANTHER" id="PTHR30081:SF1">
    <property type="entry name" value="PROTEIN TRANSLOCASE SUBUNIT SECD"/>
    <property type="match status" value="1"/>
</dbReference>
<keyword evidence="6 9" id="KW-1133">Transmembrane helix</keyword>